<dbReference type="Gene3D" id="3.40.50.300">
    <property type="entry name" value="P-loop containing nucleotide triphosphate hydrolases"/>
    <property type="match status" value="1"/>
</dbReference>
<evidence type="ECO:0000256" key="2">
    <source>
        <dbReference type="ARBA" id="ARBA00022840"/>
    </source>
</evidence>
<reference evidence="3 4" key="1">
    <citation type="submission" date="2018-12" db="EMBL/GenBank/DDBJ databases">
        <title>The whole draft genome of Aquabacterium sp. SJQ9.</title>
        <authorList>
            <person name="Sun L."/>
            <person name="Gao X."/>
            <person name="Chen W."/>
            <person name="Huang K."/>
        </authorList>
    </citation>
    <scope>NUCLEOTIDE SEQUENCE [LARGE SCALE GENOMIC DNA]</scope>
    <source>
        <strain evidence="3 4">SJQ9</strain>
    </source>
</reference>
<evidence type="ECO:0000313" key="3">
    <source>
        <dbReference type="EMBL" id="RRR99920.1"/>
    </source>
</evidence>
<dbReference type="Pfam" id="PF10609">
    <property type="entry name" value="ParA"/>
    <property type="match status" value="1"/>
</dbReference>
<comment type="caution">
    <text evidence="3">The sequence shown here is derived from an EMBL/GenBank/DDBJ whole genome shotgun (WGS) entry which is preliminary data.</text>
</comment>
<keyword evidence="4" id="KW-1185">Reference proteome</keyword>
<keyword evidence="3" id="KW-0418">Kinase</keyword>
<dbReference type="Proteomes" id="UP000269265">
    <property type="component" value="Unassembled WGS sequence"/>
</dbReference>
<sequence length="289" mass="30930">MDNANNSALPVDRSIGQIIAETNNLSPDQVEKIVTYQRENGVKFGEAAVALGFVEKGDVLWALAQQFHYPYAASAGESISEELVVANEPFSDPAEFFRDVRSKLLNGLNSTPTRSAIAVCSAGVGDGKSYFAANLAVAFSQLGSRTLLVDADMRTPRQHEIFGLDSNGVGLSGILSGRAESNVVRPIPALQSLFLMPVGVIPPNPLELIQGRNFDILINELLNKFEYVVVDTPAATYGADARVIAAKCRASVAVARVGRTKAAEFVALEKSLKLGGNNYLGSVLNQFKE</sequence>
<dbReference type="GO" id="GO:0005886">
    <property type="term" value="C:plasma membrane"/>
    <property type="evidence" value="ECO:0007669"/>
    <property type="project" value="TreeGrafter"/>
</dbReference>
<keyword evidence="3" id="KW-0808">Transferase</keyword>
<dbReference type="GO" id="GO:0005524">
    <property type="term" value="F:ATP binding"/>
    <property type="evidence" value="ECO:0007669"/>
    <property type="project" value="UniProtKB-KW"/>
</dbReference>
<dbReference type="GO" id="GO:0004715">
    <property type="term" value="F:non-membrane spanning protein tyrosine kinase activity"/>
    <property type="evidence" value="ECO:0007669"/>
    <property type="project" value="UniProtKB-EC"/>
</dbReference>
<dbReference type="SUPFAM" id="SSF160246">
    <property type="entry name" value="EspE N-terminal domain-like"/>
    <property type="match status" value="1"/>
</dbReference>
<dbReference type="InterPro" id="IPR050445">
    <property type="entry name" value="Bact_polysacc_biosynth/exp"/>
</dbReference>
<dbReference type="NCBIfam" id="TIGR01007">
    <property type="entry name" value="eps_fam"/>
    <property type="match status" value="1"/>
</dbReference>
<proteinExistence type="predicted"/>
<dbReference type="OrthoDB" id="9808257at2"/>
<dbReference type="RefSeq" id="WP_125245630.1">
    <property type="nucleotide sequence ID" value="NZ_RSED01000042.1"/>
</dbReference>
<dbReference type="PANTHER" id="PTHR32309">
    <property type="entry name" value="TYROSINE-PROTEIN KINASE"/>
    <property type="match status" value="1"/>
</dbReference>
<organism evidence="3 4">
    <name type="scientific">Aquabacterium soli</name>
    <dbReference type="NCBI Taxonomy" id="2493092"/>
    <lineage>
        <taxon>Bacteria</taxon>
        <taxon>Pseudomonadati</taxon>
        <taxon>Pseudomonadota</taxon>
        <taxon>Betaproteobacteria</taxon>
        <taxon>Burkholderiales</taxon>
        <taxon>Aquabacterium</taxon>
    </lineage>
</organism>
<dbReference type="InterPro" id="IPR027417">
    <property type="entry name" value="P-loop_NTPase"/>
</dbReference>
<evidence type="ECO:0000256" key="1">
    <source>
        <dbReference type="ARBA" id="ARBA00022741"/>
    </source>
</evidence>
<dbReference type="CDD" id="cd05387">
    <property type="entry name" value="BY-kinase"/>
    <property type="match status" value="1"/>
</dbReference>
<dbReference type="EMBL" id="RSED01000042">
    <property type="protein sequence ID" value="RRR99920.1"/>
    <property type="molecule type" value="Genomic_DNA"/>
</dbReference>
<keyword evidence="1" id="KW-0547">Nucleotide-binding</keyword>
<dbReference type="EC" id="2.7.10.2" evidence="3"/>
<accession>A0A426UZ86</accession>
<keyword evidence="2" id="KW-0067">ATP-binding</keyword>
<protein>
    <submittedName>
        <fullName evidence="3">Polysaccharide biosynthesis tyrosine autokinase</fullName>
        <ecNumber evidence="3">2.7.10.2</ecNumber>
    </submittedName>
</protein>
<dbReference type="InterPro" id="IPR033756">
    <property type="entry name" value="YlxH/NBP35"/>
</dbReference>
<dbReference type="InterPro" id="IPR037257">
    <property type="entry name" value="T2SS_E_N_sf"/>
</dbReference>
<dbReference type="AlphaFoldDB" id="A0A426UZ86"/>
<gene>
    <name evidence="3" type="ORF">EIP75_23545</name>
</gene>
<dbReference type="PANTHER" id="PTHR32309:SF13">
    <property type="entry name" value="FERRIC ENTEROBACTIN TRANSPORT PROTEIN FEPE"/>
    <property type="match status" value="1"/>
</dbReference>
<evidence type="ECO:0000313" key="4">
    <source>
        <dbReference type="Proteomes" id="UP000269265"/>
    </source>
</evidence>
<dbReference type="SUPFAM" id="SSF52540">
    <property type="entry name" value="P-loop containing nucleoside triphosphate hydrolases"/>
    <property type="match status" value="1"/>
</dbReference>
<dbReference type="InterPro" id="IPR005702">
    <property type="entry name" value="Wzc-like_C"/>
</dbReference>
<name>A0A426UZ86_9BURK</name>